<dbReference type="GeneID" id="34602343"/>
<dbReference type="InterPro" id="IPR051506">
    <property type="entry name" value="ATOS_Transcription_Regulators"/>
</dbReference>
<feature type="compositionally biased region" description="Basic and acidic residues" evidence="1">
    <location>
        <begin position="678"/>
        <end position="688"/>
    </location>
</feature>
<feature type="compositionally biased region" description="Polar residues" evidence="1">
    <location>
        <begin position="639"/>
        <end position="665"/>
    </location>
</feature>
<reference evidence="3 4" key="1">
    <citation type="submission" date="2016-03" db="EMBL/GenBank/DDBJ databases">
        <title>Draft genome sequence of the Fonsecaea monophora CBS 269.37.</title>
        <authorList>
            <person name="Bombassaro A."/>
            <person name="Vinicius W.A."/>
            <person name="De Hoog S."/>
            <person name="Sun J."/>
            <person name="Souza E.M."/>
            <person name="Raittz R.T."/>
            <person name="Costa F."/>
            <person name="Leao A.C."/>
            <person name="Tadra-Sfeir M.Z."/>
            <person name="Baura V."/>
            <person name="Balsanelli E."/>
            <person name="Pedrosa F.O."/>
            <person name="Moreno L.F."/>
            <person name="Steffens M.B."/>
            <person name="Xi L."/>
            <person name="Bocca A.L."/>
            <person name="Felipe M.S."/>
            <person name="Teixeira M."/>
            <person name="Telles Filho F.Q."/>
            <person name="Azevedo C.M."/>
            <person name="Gomes R."/>
            <person name="Vicente V.A."/>
        </authorList>
    </citation>
    <scope>NUCLEOTIDE SEQUENCE [LARGE SCALE GENOMIC DNA]</scope>
    <source>
        <strain evidence="3 4">CBS 269.37</strain>
    </source>
</reference>
<dbReference type="AlphaFoldDB" id="A0A177F2H1"/>
<comment type="caution">
    <text evidence="3">The sequence shown here is derived from an EMBL/GenBank/DDBJ whole genome shotgun (WGS) entry which is preliminary data.</text>
</comment>
<organism evidence="3 4">
    <name type="scientific">Fonsecaea monophora</name>
    <dbReference type="NCBI Taxonomy" id="254056"/>
    <lineage>
        <taxon>Eukaryota</taxon>
        <taxon>Fungi</taxon>
        <taxon>Dikarya</taxon>
        <taxon>Ascomycota</taxon>
        <taxon>Pezizomycotina</taxon>
        <taxon>Eurotiomycetes</taxon>
        <taxon>Chaetothyriomycetidae</taxon>
        <taxon>Chaetothyriales</taxon>
        <taxon>Herpotrichiellaceae</taxon>
        <taxon>Fonsecaea</taxon>
    </lineage>
</organism>
<dbReference type="PANTHER" id="PTHR13199">
    <property type="entry name" value="GH03947P"/>
    <property type="match status" value="1"/>
</dbReference>
<feature type="compositionally biased region" description="Basic and acidic residues" evidence="1">
    <location>
        <begin position="231"/>
        <end position="242"/>
    </location>
</feature>
<protein>
    <recommendedName>
        <fullName evidence="2">Atos-like conserved domain-containing protein</fullName>
    </recommendedName>
</protein>
<accession>A0A177F2H1</accession>
<name>A0A177F2H1_9EURO</name>
<dbReference type="EMBL" id="LVKK01000054">
    <property type="protein sequence ID" value="OAG38527.1"/>
    <property type="molecule type" value="Genomic_DNA"/>
</dbReference>
<dbReference type="OrthoDB" id="8625101at2759"/>
<evidence type="ECO:0000313" key="4">
    <source>
        <dbReference type="Proteomes" id="UP000077002"/>
    </source>
</evidence>
<dbReference type="Pfam" id="PF13915">
    <property type="entry name" value="DUF4210"/>
    <property type="match status" value="1"/>
</dbReference>
<dbReference type="PANTHER" id="PTHR13199:SF11">
    <property type="entry name" value="PROTEIN ATOSSA"/>
    <property type="match status" value="1"/>
</dbReference>
<feature type="domain" description="Atos-like conserved" evidence="2">
    <location>
        <begin position="332"/>
        <end position="406"/>
    </location>
</feature>
<sequence>MARYSTPHYDDNEEEQFPFEHAPSPERYNTSKREEYGEKNELPIRTSDREELIQCIKRGQRTTWVPKSGLEATCARVNADQDAAATSPSLSQMYDVQPDQSARSRVGIEDAGTRPVPLSAADALRRSMSPLHTGDFLGDFWDRTTQTPQEHASLSTPRRQDLGLNYNDSPPLWQADTSPTLSFKWQESSPSDILRRSRAPSLGSSLSSSFVMRIPTSPLVHATNNPTLDFSPKDPQKNEIGRSARRRTMPPNAFESLHVSPVDAVTPNFSRPLPYMHLQHRDGPSVPYGHRPRRSLSSFTYQASMVPQVPPWLKQRRTSLAADGSARHRASMVGSFEESILRGRMSTPPSKPLDFVAQIGVMGKGNCPASLKCPAHVTVPFPAVFYNYPSASASRSISDDNPSPYVGNIDLEHNLKVPEEPRRRTRRSQVNLDPDALADEITRPENTAIGRALAKEGREKNETTPMPSKVPAGGAYRVPQKGQLQLIIKNPNKTAVKLFLVPYDLEGMLPGTKTFVRQRSYSSGPILEPGILDKQAVLAARDPLNTKDILRYLIHLKFCCTAKGRFYLYDNIRVVFANRVPDDKEKLRNEVQLPEPRFTTYKPVVGQHSRSSSVADEKLPAQSQAQASSDFGKLGDVVRSSSTDTHFMPSGSSTPASFNLPTTSTFHRDSTGVGQASRMEDEGSDLERTVSPTPGFLPSTSSRSSPVPWPASNGSSIAQGFTSTPVEAGHGLLSRKLKEFQGTAAGHRE</sequence>
<keyword evidence="4" id="KW-1185">Reference proteome</keyword>
<dbReference type="InterPro" id="IPR033473">
    <property type="entry name" value="Atos-like_C"/>
</dbReference>
<dbReference type="RefSeq" id="XP_022510479.1">
    <property type="nucleotide sequence ID" value="XM_022657144.1"/>
</dbReference>
<feature type="region of interest" description="Disordered" evidence="1">
    <location>
        <begin position="223"/>
        <end position="244"/>
    </location>
</feature>
<evidence type="ECO:0000259" key="2">
    <source>
        <dbReference type="SMART" id="SM01177"/>
    </source>
</evidence>
<dbReference type="SMART" id="SM01177">
    <property type="entry name" value="DUF4210"/>
    <property type="match status" value="1"/>
</dbReference>
<evidence type="ECO:0000313" key="3">
    <source>
        <dbReference type="EMBL" id="OAG38527.1"/>
    </source>
</evidence>
<feature type="compositionally biased region" description="Basic and acidic residues" evidence="1">
    <location>
        <begin position="29"/>
        <end position="46"/>
    </location>
</feature>
<evidence type="ECO:0000256" key="1">
    <source>
        <dbReference type="SAM" id="MobiDB-lite"/>
    </source>
</evidence>
<feature type="region of interest" description="Disordered" evidence="1">
    <location>
        <begin position="456"/>
        <end position="475"/>
    </location>
</feature>
<feature type="compositionally biased region" description="Polar residues" evidence="1">
    <location>
        <begin position="712"/>
        <end position="723"/>
    </location>
</feature>
<feature type="region of interest" description="Disordered" evidence="1">
    <location>
        <begin position="604"/>
        <end position="723"/>
    </location>
</feature>
<dbReference type="InterPro" id="IPR025261">
    <property type="entry name" value="Atos-like_cons_dom"/>
</dbReference>
<dbReference type="Pfam" id="PF13889">
    <property type="entry name" value="Chromosome_seg"/>
    <property type="match status" value="1"/>
</dbReference>
<feature type="region of interest" description="Disordered" evidence="1">
    <location>
        <begin position="1"/>
        <end position="46"/>
    </location>
</feature>
<dbReference type="Proteomes" id="UP000077002">
    <property type="component" value="Unassembled WGS sequence"/>
</dbReference>
<gene>
    <name evidence="3" type="ORF">AYO21_07187</name>
</gene>
<proteinExistence type="predicted"/>